<gene>
    <name evidence="3" type="ORF">D3870_02495</name>
</gene>
<sequence>MNRPIAFAIAFVMLACAAPAMAHGSVQWSVTVGTPGYYGPPPAVVYPPPAVVYPQSSPFYYGTPPSAFYPPPPIYVQPPAVIYVPQRPHDWGRGTWEHRGHDRWHGHNDWNRGRSNPQPHWGYRDQRR</sequence>
<evidence type="ECO:0000256" key="1">
    <source>
        <dbReference type="SAM" id="MobiDB-lite"/>
    </source>
</evidence>
<dbReference type="AlphaFoldDB" id="A0A418WY71"/>
<feature type="chain" id="PRO_5019421819" evidence="2">
    <location>
        <begin position="23"/>
        <end position="128"/>
    </location>
</feature>
<name>A0A418WY71_9BURK</name>
<organism evidence="3 4">
    <name type="scientific">Noviherbaspirillum cavernae</name>
    <dbReference type="NCBI Taxonomy" id="2320862"/>
    <lineage>
        <taxon>Bacteria</taxon>
        <taxon>Pseudomonadati</taxon>
        <taxon>Pseudomonadota</taxon>
        <taxon>Betaproteobacteria</taxon>
        <taxon>Burkholderiales</taxon>
        <taxon>Oxalobacteraceae</taxon>
        <taxon>Noviherbaspirillum</taxon>
    </lineage>
</organism>
<feature type="region of interest" description="Disordered" evidence="1">
    <location>
        <begin position="97"/>
        <end position="128"/>
    </location>
</feature>
<evidence type="ECO:0000313" key="4">
    <source>
        <dbReference type="Proteomes" id="UP000285190"/>
    </source>
</evidence>
<feature type="compositionally biased region" description="Basic and acidic residues" evidence="1">
    <location>
        <begin position="97"/>
        <end position="112"/>
    </location>
</feature>
<reference evidence="3 4" key="1">
    <citation type="submission" date="2018-09" db="EMBL/GenBank/DDBJ databases">
        <authorList>
            <person name="Zhu H."/>
        </authorList>
    </citation>
    <scope>NUCLEOTIDE SEQUENCE [LARGE SCALE GENOMIC DNA]</scope>
    <source>
        <strain evidence="3 4">K2R10-39</strain>
    </source>
</reference>
<feature type="signal peptide" evidence="2">
    <location>
        <begin position="1"/>
        <end position="22"/>
    </location>
</feature>
<comment type="caution">
    <text evidence="3">The sequence shown here is derived from an EMBL/GenBank/DDBJ whole genome shotgun (WGS) entry which is preliminary data.</text>
</comment>
<dbReference type="Proteomes" id="UP000285190">
    <property type="component" value="Unassembled WGS sequence"/>
</dbReference>
<dbReference type="EMBL" id="QYUN01000002">
    <property type="protein sequence ID" value="RJG05035.1"/>
    <property type="molecule type" value="Genomic_DNA"/>
</dbReference>
<dbReference type="PROSITE" id="PS51257">
    <property type="entry name" value="PROKAR_LIPOPROTEIN"/>
    <property type="match status" value="1"/>
</dbReference>
<evidence type="ECO:0000313" key="3">
    <source>
        <dbReference type="EMBL" id="RJG05035.1"/>
    </source>
</evidence>
<protein>
    <submittedName>
        <fullName evidence="3">Uncharacterized protein</fullName>
    </submittedName>
</protein>
<proteinExistence type="predicted"/>
<keyword evidence="2" id="KW-0732">Signal</keyword>
<accession>A0A418WY71</accession>
<dbReference type="RefSeq" id="WP_119736395.1">
    <property type="nucleotide sequence ID" value="NZ_QYUN01000002.1"/>
</dbReference>
<keyword evidence="4" id="KW-1185">Reference proteome</keyword>
<evidence type="ECO:0000256" key="2">
    <source>
        <dbReference type="SAM" id="SignalP"/>
    </source>
</evidence>